<dbReference type="Proteomes" id="UP000245080">
    <property type="component" value="Unassembled WGS sequence"/>
</dbReference>
<keyword evidence="2" id="KW-1185">Reference proteome</keyword>
<evidence type="ECO:0000313" key="1">
    <source>
        <dbReference type="EMBL" id="PWF99706.1"/>
    </source>
</evidence>
<evidence type="ECO:0000313" key="2">
    <source>
        <dbReference type="Proteomes" id="UP000245080"/>
    </source>
</evidence>
<sequence length="287" mass="33036">MDYELVRLIQPDTDNWKHQQERLQKPKTRVLSLAPTPNFSGLLQSQHVKGINVIDVVTKRTYDPDTTLFFNRIPTVKGSEIFMNGDRSISIIKDGVEIGTVQLYGGTRRHVKSVTYYNPDKTRDFIEEYATDGNLFSRIWYSRDKAERIDFMNNSGKPVLRFYFYEGLINLVTVESPVTHRVLNRYDTLNDFYIDQVAKIVKKTDNVNISYLGVELTALQQAASTNSYYLDESPLDDNNQVKGYLLNILTDENKTISKVYMDEGAYNQLAFQNIPLDKAEVLDSQTD</sequence>
<dbReference type="AlphaFoldDB" id="A0A2V1MXH4"/>
<dbReference type="EMBL" id="QCXQ01000003">
    <property type="protein sequence ID" value="PWF99706.1"/>
    <property type="molecule type" value="Genomic_DNA"/>
</dbReference>
<gene>
    <name evidence="1" type="ORF">DCM90_06505</name>
</gene>
<proteinExistence type="predicted"/>
<name>A0A2V1MXH4_9LACO</name>
<dbReference type="RefSeq" id="WP_109250561.1">
    <property type="nucleotide sequence ID" value="NZ_QCXQ01000003.1"/>
</dbReference>
<organism evidence="1 2">
    <name type="scientific">Levilactobacillus bambusae</name>
    <dbReference type="NCBI Taxonomy" id="2024736"/>
    <lineage>
        <taxon>Bacteria</taxon>
        <taxon>Bacillati</taxon>
        <taxon>Bacillota</taxon>
        <taxon>Bacilli</taxon>
        <taxon>Lactobacillales</taxon>
        <taxon>Lactobacillaceae</taxon>
        <taxon>Levilactobacillus</taxon>
    </lineage>
</organism>
<protein>
    <submittedName>
        <fullName evidence="1">Uncharacterized protein</fullName>
    </submittedName>
</protein>
<reference evidence="1 2" key="1">
    <citation type="journal article" date="2018" name="Int. J. Syst. Evol. Microbiol.">
        <title>Lactobacillus bambusae sp. nov., isolated from a traditional fermented Ma-bamboo shoots of Taiwan.</title>
        <authorList>
            <person name="Wang L.-T."/>
        </authorList>
    </citation>
    <scope>NUCLEOTIDE SEQUENCE [LARGE SCALE GENOMIC DNA]</scope>
    <source>
        <strain evidence="1 2">BS-W1</strain>
    </source>
</reference>
<dbReference type="OrthoDB" id="2248484at2"/>
<accession>A0A2V1MXH4</accession>
<comment type="caution">
    <text evidence="1">The sequence shown here is derived from an EMBL/GenBank/DDBJ whole genome shotgun (WGS) entry which is preliminary data.</text>
</comment>